<keyword evidence="3" id="KW-1185">Reference proteome</keyword>
<comment type="caution">
    <text evidence="2">The sequence shown here is derived from an EMBL/GenBank/DDBJ whole genome shotgun (WGS) entry which is preliminary data.</text>
</comment>
<organism evidence="2 3">
    <name type="scientific">Volvox africanus</name>
    <dbReference type="NCBI Taxonomy" id="51714"/>
    <lineage>
        <taxon>Eukaryota</taxon>
        <taxon>Viridiplantae</taxon>
        <taxon>Chlorophyta</taxon>
        <taxon>core chlorophytes</taxon>
        <taxon>Chlorophyceae</taxon>
        <taxon>CS clade</taxon>
        <taxon>Chlamydomonadales</taxon>
        <taxon>Volvocaceae</taxon>
        <taxon>Volvox</taxon>
    </lineage>
</organism>
<evidence type="ECO:0000313" key="3">
    <source>
        <dbReference type="Proteomes" id="UP000747399"/>
    </source>
</evidence>
<name>A0A8J4F8T6_9CHLO</name>
<accession>A0A8J4F8T6</accession>
<evidence type="ECO:0000256" key="1">
    <source>
        <dbReference type="SAM" id="MobiDB-lite"/>
    </source>
</evidence>
<proteinExistence type="predicted"/>
<gene>
    <name evidence="2" type="ORF">Vafri_18790</name>
</gene>
<sequence length="605" mass="64852">MSSYPIFHKPLFTSTSALGAGRLSGRSQRRLQVHIVIRLPGLSAAQAALISPLGSETKCNNHTTSLDSRHKERGKARSKAASRGSRSKEAELSHADTQGSDVDHADDRQGGFIPGSPGSNTGLASCSSALEGVGRSRSGTPAESIPTANVLNVVMASSTGAPASTASTTSILGTRNDIQVERSRPVKSILDIADAPHGGWGRLRKGGSRTPRGVAGGARVDAAVSALEEGTSTGASPLIRLPDGRQLIKVVDDTPSAAAASALSHALGVEQRAMVRFDGGAGALKGLRMLTLAHMFMEGYQRALSFVVDVKQVVHVKPSPLDERAQSGDASFMYRVMARARSLEPYDKQLPATIRQARFLLDLSINVRQAWDMKGDVDEEQAYDLADTLYSALLARQAEEDSELQRQQQDQEQDRAMDLLSPSGSHDLDPDSGISSDLDHVDLDQVRGRLGGQSWPQEGGAGHRQHQQRHQRQERKHFAPWIVVTADLGQGPTMLTALGLLQKRLREERQKAVVETTLYRASVAAPRLNAKDGWVYVIGLGFEAPYLPLHGYRKVAATSSSSPRPRHFQQSSSSAQKSQGPATQSPATRGMKPVPASTNAKPVVP</sequence>
<dbReference type="Proteomes" id="UP000747399">
    <property type="component" value="Unassembled WGS sequence"/>
</dbReference>
<feature type="compositionally biased region" description="Polar residues" evidence="1">
    <location>
        <begin position="117"/>
        <end position="126"/>
    </location>
</feature>
<dbReference type="AlphaFoldDB" id="A0A8J4F8T6"/>
<feature type="compositionally biased region" description="Basic residues" evidence="1">
    <location>
        <begin position="463"/>
        <end position="475"/>
    </location>
</feature>
<feature type="region of interest" description="Disordered" evidence="1">
    <location>
        <begin position="449"/>
        <end position="475"/>
    </location>
</feature>
<feature type="compositionally biased region" description="Basic residues" evidence="1">
    <location>
        <begin position="71"/>
        <end position="80"/>
    </location>
</feature>
<feature type="compositionally biased region" description="Polar residues" evidence="1">
    <location>
        <begin position="596"/>
        <end position="605"/>
    </location>
</feature>
<feature type="compositionally biased region" description="Polar residues" evidence="1">
    <location>
        <begin position="57"/>
        <end position="66"/>
    </location>
</feature>
<protein>
    <submittedName>
        <fullName evidence="2">Uncharacterized protein</fullName>
    </submittedName>
</protein>
<feature type="region of interest" description="Disordered" evidence="1">
    <location>
        <begin position="399"/>
        <end position="435"/>
    </location>
</feature>
<dbReference type="EMBL" id="BNCO01000071">
    <property type="protein sequence ID" value="GIL65015.1"/>
    <property type="molecule type" value="Genomic_DNA"/>
</dbReference>
<evidence type="ECO:0000313" key="2">
    <source>
        <dbReference type="EMBL" id="GIL65015.1"/>
    </source>
</evidence>
<feature type="region of interest" description="Disordered" evidence="1">
    <location>
        <begin position="557"/>
        <end position="605"/>
    </location>
</feature>
<feature type="region of interest" description="Disordered" evidence="1">
    <location>
        <begin position="55"/>
        <end position="126"/>
    </location>
</feature>
<reference evidence="2" key="1">
    <citation type="journal article" date="2021" name="Proc. Natl. Acad. Sci. U.S.A.">
        <title>Three genomes in the algal genus Volvox reveal the fate of a haploid sex-determining region after a transition to homothallism.</title>
        <authorList>
            <person name="Yamamoto K."/>
            <person name="Hamaji T."/>
            <person name="Kawai-Toyooka H."/>
            <person name="Matsuzaki R."/>
            <person name="Takahashi F."/>
            <person name="Nishimura Y."/>
            <person name="Kawachi M."/>
            <person name="Noguchi H."/>
            <person name="Minakuchi Y."/>
            <person name="Umen J.G."/>
            <person name="Toyoda A."/>
            <person name="Nozaki H."/>
        </authorList>
    </citation>
    <scope>NUCLEOTIDE SEQUENCE</scope>
    <source>
        <strain evidence="2">NIES-3780</strain>
    </source>
</reference>
<feature type="compositionally biased region" description="Low complexity" evidence="1">
    <location>
        <begin position="569"/>
        <end position="579"/>
    </location>
</feature>